<evidence type="ECO:0000313" key="9">
    <source>
        <dbReference type="Proteomes" id="UP000824165"/>
    </source>
</evidence>
<organism evidence="8 9">
    <name type="scientific">Candidatus Ornithomonoglobus intestinigallinarum</name>
    <dbReference type="NCBI Taxonomy" id="2840894"/>
    <lineage>
        <taxon>Bacteria</taxon>
        <taxon>Bacillati</taxon>
        <taxon>Bacillota</taxon>
        <taxon>Clostridia</taxon>
        <taxon>Candidatus Ornithomonoglobus</taxon>
    </lineage>
</organism>
<dbReference type="GO" id="GO:0140359">
    <property type="term" value="F:ABC-type transporter activity"/>
    <property type="evidence" value="ECO:0007669"/>
    <property type="project" value="InterPro"/>
</dbReference>
<keyword evidence="2" id="KW-1003">Cell membrane</keyword>
<accession>A0A9D1KQM6</accession>
<feature type="transmembrane region" description="Helical" evidence="6">
    <location>
        <begin position="211"/>
        <end position="229"/>
    </location>
</feature>
<dbReference type="EMBL" id="DVLU01000020">
    <property type="protein sequence ID" value="HIT84737.1"/>
    <property type="molecule type" value="Genomic_DNA"/>
</dbReference>
<sequence length="238" mass="26433">MTAIIKRELHALLTGVTGYIFCCFILVFAGIYMNMLNLKQGAANFEYVLGNMGFIFLIGVPLLTMRALTEERKQKTDMLLYSLPVSMTQIVLGKYIAMLILMLMPIIIVGIYPLILSFYGNVYLPASYGTLLAFFFLGASLAAIGLFISSLTENQAVAAILCLLVGIINYFFTTIASYISSSGIGGAIQELLEKLSLFERFYSFPNGVFDISNLIFLAVVAVVFVFFTVQSMEKRRWS</sequence>
<proteinExistence type="predicted"/>
<feature type="transmembrane region" description="Helical" evidence="6">
    <location>
        <begin position="127"/>
        <end position="149"/>
    </location>
</feature>
<reference evidence="8" key="2">
    <citation type="journal article" date="2021" name="PeerJ">
        <title>Extensive microbial diversity within the chicken gut microbiome revealed by metagenomics and culture.</title>
        <authorList>
            <person name="Gilroy R."/>
            <person name="Ravi A."/>
            <person name="Getino M."/>
            <person name="Pursley I."/>
            <person name="Horton D.L."/>
            <person name="Alikhan N.F."/>
            <person name="Baker D."/>
            <person name="Gharbi K."/>
            <person name="Hall N."/>
            <person name="Watson M."/>
            <person name="Adriaenssens E.M."/>
            <person name="Foster-Nyarko E."/>
            <person name="Jarju S."/>
            <person name="Secka A."/>
            <person name="Antonio M."/>
            <person name="Oren A."/>
            <person name="Chaudhuri R.R."/>
            <person name="La Ragione R."/>
            <person name="Hildebrand F."/>
            <person name="Pallen M.J."/>
        </authorList>
    </citation>
    <scope>NUCLEOTIDE SEQUENCE</scope>
    <source>
        <strain evidence="8">CHK181-108</strain>
    </source>
</reference>
<feature type="transmembrane region" description="Helical" evidence="6">
    <location>
        <begin position="156"/>
        <end position="179"/>
    </location>
</feature>
<feature type="transmembrane region" description="Helical" evidence="6">
    <location>
        <begin position="47"/>
        <end position="69"/>
    </location>
</feature>
<dbReference type="Pfam" id="PF12698">
    <property type="entry name" value="ABC2_membrane_3"/>
    <property type="match status" value="1"/>
</dbReference>
<evidence type="ECO:0000313" key="8">
    <source>
        <dbReference type="EMBL" id="HIT84737.1"/>
    </source>
</evidence>
<feature type="transmembrane region" description="Helical" evidence="6">
    <location>
        <begin position="90"/>
        <end position="115"/>
    </location>
</feature>
<comment type="caution">
    <text evidence="8">The sequence shown here is derived from an EMBL/GenBank/DDBJ whole genome shotgun (WGS) entry which is preliminary data.</text>
</comment>
<evidence type="ECO:0000256" key="3">
    <source>
        <dbReference type="ARBA" id="ARBA00022692"/>
    </source>
</evidence>
<reference evidence="8" key="1">
    <citation type="submission" date="2020-10" db="EMBL/GenBank/DDBJ databases">
        <authorList>
            <person name="Gilroy R."/>
        </authorList>
    </citation>
    <scope>NUCLEOTIDE SEQUENCE</scope>
    <source>
        <strain evidence="8">CHK181-108</strain>
    </source>
</reference>
<evidence type="ECO:0000256" key="6">
    <source>
        <dbReference type="SAM" id="Phobius"/>
    </source>
</evidence>
<protein>
    <submittedName>
        <fullName evidence="8">ABC transporter permease</fullName>
    </submittedName>
</protein>
<dbReference type="PANTHER" id="PTHR30294">
    <property type="entry name" value="MEMBRANE COMPONENT OF ABC TRANSPORTER YHHJ-RELATED"/>
    <property type="match status" value="1"/>
</dbReference>
<feature type="transmembrane region" description="Helical" evidence="6">
    <location>
        <begin position="12"/>
        <end position="35"/>
    </location>
</feature>
<dbReference type="PANTHER" id="PTHR30294:SF29">
    <property type="entry name" value="MULTIDRUG ABC TRANSPORTER PERMEASE YBHS-RELATED"/>
    <property type="match status" value="1"/>
</dbReference>
<gene>
    <name evidence="8" type="ORF">IAA60_02400</name>
</gene>
<evidence type="ECO:0000256" key="5">
    <source>
        <dbReference type="ARBA" id="ARBA00023136"/>
    </source>
</evidence>
<evidence type="ECO:0000256" key="4">
    <source>
        <dbReference type="ARBA" id="ARBA00022989"/>
    </source>
</evidence>
<keyword evidence="5 6" id="KW-0472">Membrane</keyword>
<evidence type="ECO:0000256" key="1">
    <source>
        <dbReference type="ARBA" id="ARBA00004651"/>
    </source>
</evidence>
<feature type="domain" description="ABC-2 type transporter transmembrane" evidence="7">
    <location>
        <begin position="45"/>
        <end position="228"/>
    </location>
</feature>
<evidence type="ECO:0000256" key="2">
    <source>
        <dbReference type="ARBA" id="ARBA00022475"/>
    </source>
</evidence>
<dbReference type="InterPro" id="IPR051449">
    <property type="entry name" value="ABC-2_transporter_component"/>
</dbReference>
<evidence type="ECO:0000259" key="7">
    <source>
        <dbReference type="Pfam" id="PF12698"/>
    </source>
</evidence>
<keyword evidence="3 6" id="KW-0812">Transmembrane</keyword>
<dbReference type="Proteomes" id="UP000824165">
    <property type="component" value="Unassembled WGS sequence"/>
</dbReference>
<comment type="subcellular location">
    <subcellularLocation>
        <location evidence="1">Cell membrane</location>
        <topology evidence="1">Multi-pass membrane protein</topology>
    </subcellularLocation>
</comment>
<dbReference type="GO" id="GO:0005886">
    <property type="term" value="C:plasma membrane"/>
    <property type="evidence" value="ECO:0007669"/>
    <property type="project" value="UniProtKB-SubCell"/>
</dbReference>
<keyword evidence="4 6" id="KW-1133">Transmembrane helix</keyword>
<dbReference type="AlphaFoldDB" id="A0A9D1KQM6"/>
<dbReference type="InterPro" id="IPR013525">
    <property type="entry name" value="ABC2_TM"/>
</dbReference>
<name>A0A9D1KQM6_9FIRM</name>